<dbReference type="Proteomes" id="UP000595140">
    <property type="component" value="Unassembled WGS sequence"/>
</dbReference>
<organism evidence="1 2">
    <name type="scientific">Cuscuta campestris</name>
    <dbReference type="NCBI Taxonomy" id="132261"/>
    <lineage>
        <taxon>Eukaryota</taxon>
        <taxon>Viridiplantae</taxon>
        <taxon>Streptophyta</taxon>
        <taxon>Embryophyta</taxon>
        <taxon>Tracheophyta</taxon>
        <taxon>Spermatophyta</taxon>
        <taxon>Magnoliopsida</taxon>
        <taxon>eudicotyledons</taxon>
        <taxon>Gunneridae</taxon>
        <taxon>Pentapetalae</taxon>
        <taxon>asterids</taxon>
        <taxon>lamiids</taxon>
        <taxon>Solanales</taxon>
        <taxon>Convolvulaceae</taxon>
        <taxon>Cuscuteae</taxon>
        <taxon>Cuscuta</taxon>
        <taxon>Cuscuta subgen. Grammica</taxon>
        <taxon>Cuscuta sect. Cleistogrammica</taxon>
    </lineage>
</organism>
<proteinExistence type="predicted"/>
<name>A0A484L1W9_9ASTE</name>
<evidence type="ECO:0000313" key="2">
    <source>
        <dbReference type="Proteomes" id="UP000595140"/>
    </source>
</evidence>
<reference evidence="1 2" key="1">
    <citation type="submission" date="2018-04" db="EMBL/GenBank/DDBJ databases">
        <authorList>
            <person name="Vogel A."/>
        </authorList>
    </citation>
    <scope>NUCLEOTIDE SEQUENCE [LARGE SCALE GENOMIC DNA]</scope>
</reference>
<sequence>MDVMKLLNDYPFTTLNDLDKFFFSCDTSNASDCFAYALKFLEKYPYVTMQDVEKHIIRGSTLSVIDTKICTINSNREKEKLFGREHFEAGPLLHVHSVHVKPEDAIKDKPLSVYGTIRVKYEHIKSGKPMQLDVYNRSSDDADYISPRGGDLALGWPNTFPNCNDMWVGLQGTGIEVDLYLKIGDEGFGVDDIFITVDSGLHDGRSEFHKHKATNDMEKVEMEAAELEQPKAKLLHEDCKMNGVI</sequence>
<keyword evidence="2" id="KW-1185">Reference proteome</keyword>
<dbReference type="AlphaFoldDB" id="A0A484L1W9"/>
<dbReference type="OrthoDB" id="1328512at2759"/>
<evidence type="ECO:0000313" key="1">
    <source>
        <dbReference type="EMBL" id="VFQ70204.1"/>
    </source>
</evidence>
<dbReference type="EMBL" id="OOIL02000889">
    <property type="protein sequence ID" value="VFQ70204.1"/>
    <property type="molecule type" value="Genomic_DNA"/>
</dbReference>
<protein>
    <submittedName>
        <fullName evidence="1">Uncharacterized protein</fullName>
    </submittedName>
</protein>
<gene>
    <name evidence="1" type="ORF">CCAM_LOCUS11980</name>
</gene>
<accession>A0A484L1W9</accession>